<sequence length="94" mass="9926">MFTRFILAAASVAALSACAITPQQYESTPVLAQSPVGPVTCQIYTHEQVTWDRSINRPASMSVTTADNLCRQEGARIMQGGAPNYAPTAAAPAN</sequence>
<dbReference type="Proteomes" id="UP000315344">
    <property type="component" value="Unassembled WGS sequence"/>
</dbReference>
<organism evidence="2 3">
    <name type="scientific">Paracoccus denitrificans</name>
    <dbReference type="NCBI Taxonomy" id="266"/>
    <lineage>
        <taxon>Bacteria</taxon>
        <taxon>Pseudomonadati</taxon>
        <taxon>Pseudomonadota</taxon>
        <taxon>Alphaproteobacteria</taxon>
        <taxon>Rhodobacterales</taxon>
        <taxon>Paracoccaceae</taxon>
        <taxon>Paracoccus</taxon>
    </lineage>
</organism>
<evidence type="ECO:0000256" key="1">
    <source>
        <dbReference type="SAM" id="SignalP"/>
    </source>
</evidence>
<evidence type="ECO:0000313" key="3">
    <source>
        <dbReference type="Proteomes" id="UP000315344"/>
    </source>
</evidence>
<gene>
    <name evidence="2" type="ORF">DI616_15160</name>
</gene>
<dbReference type="AlphaFoldDB" id="A0A533I6E5"/>
<evidence type="ECO:0008006" key="4">
    <source>
        <dbReference type="Google" id="ProtNLM"/>
    </source>
</evidence>
<feature type="chain" id="PRO_5021788346" description="Lipoprotein" evidence="1">
    <location>
        <begin position="20"/>
        <end position="94"/>
    </location>
</feature>
<dbReference type="PROSITE" id="PS51257">
    <property type="entry name" value="PROKAR_LIPOPROTEIN"/>
    <property type="match status" value="1"/>
</dbReference>
<keyword evidence="1" id="KW-0732">Signal</keyword>
<feature type="signal peptide" evidence="1">
    <location>
        <begin position="1"/>
        <end position="19"/>
    </location>
</feature>
<proteinExistence type="predicted"/>
<evidence type="ECO:0000313" key="2">
    <source>
        <dbReference type="EMBL" id="TKW65278.1"/>
    </source>
</evidence>
<comment type="caution">
    <text evidence="2">The sequence shown here is derived from an EMBL/GenBank/DDBJ whole genome shotgun (WGS) entry which is preliminary data.</text>
</comment>
<protein>
    <recommendedName>
        <fullName evidence="4">Lipoprotein</fullName>
    </recommendedName>
</protein>
<reference evidence="2 3" key="1">
    <citation type="journal article" date="2017" name="Nat. Commun.">
        <title>In situ click chemistry generation of cyclooxygenase-2 inhibitors.</title>
        <authorList>
            <person name="Bhardwaj A."/>
            <person name="Kaur J."/>
            <person name="Wuest M."/>
            <person name="Wuest F."/>
        </authorList>
    </citation>
    <scope>NUCLEOTIDE SEQUENCE [LARGE SCALE GENOMIC DNA]</scope>
    <source>
        <strain evidence="2">S2_012_000_R3_94</strain>
    </source>
</reference>
<name>A0A533I6E5_PARDE</name>
<accession>A0A533I6E5</accession>
<dbReference type="EMBL" id="VAFL01000014">
    <property type="protein sequence ID" value="TKW65278.1"/>
    <property type="molecule type" value="Genomic_DNA"/>
</dbReference>